<dbReference type="InterPro" id="IPR003477">
    <property type="entry name" value="PemK-like"/>
</dbReference>
<reference evidence="1 2" key="1">
    <citation type="journal article" date="2016" name="Nat. Commun.">
        <title>Thousands of microbial genomes shed light on interconnected biogeochemical processes in an aquifer system.</title>
        <authorList>
            <person name="Anantharaman K."/>
            <person name="Brown C.T."/>
            <person name="Hug L.A."/>
            <person name="Sharon I."/>
            <person name="Castelle C.J."/>
            <person name="Probst A.J."/>
            <person name="Thomas B.C."/>
            <person name="Singh A."/>
            <person name="Wilkins M.J."/>
            <person name="Karaoz U."/>
            <person name="Brodie E.L."/>
            <person name="Williams K.H."/>
            <person name="Hubbard S.S."/>
            <person name="Banfield J.F."/>
        </authorList>
    </citation>
    <scope>NUCLEOTIDE SEQUENCE [LARGE SCALE GENOMIC DNA]</scope>
</reference>
<sequence length="134" mass="15383">SDGTLNFMEKDFDEWNKVKKITHAELPRLYTVREIWWCRLGANVGTEQDGKGDWYVRPCVVLRGFGADACLVVPLTTSSREHSLRVPVGLIEGQQARANLSQIRVIDTRRLEEKIGFLEKDGFSKLRKTARNMF</sequence>
<dbReference type="EMBL" id="MFMU01000004">
    <property type="protein sequence ID" value="OGG93755.1"/>
    <property type="molecule type" value="Genomic_DNA"/>
</dbReference>
<dbReference type="Gene3D" id="2.30.30.110">
    <property type="match status" value="1"/>
</dbReference>
<name>A0A1F6G6M8_9BACT</name>
<organism evidence="1 2">
    <name type="scientific">Candidatus Kaiserbacteria bacterium RIFOXYD1_FULL_47_14</name>
    <dbReference type="NCBI Taxonomy" id="1798533"/>
    <lineage>
        <taxon>Bacteria</taxon>
        <taxon>Candidatus Kaiseribacteriota</taxon>
    </lineage>
</organism>
<dbReference type="AlphaFoldDB" id="A0A1F6G6M8"/>
<dbReference type="GO" id="GO:0003677">
    <property type="term" value="F:DNA binding"/>
    <property type="evidence" value="ECO:0007669"/>
    <property type="project" value="InterPro"/>
</dbReference>
<gene>
    <name evidence="1" type="ORF">A2609_00685</name>
</gene>
<accession>A0A1F6G6M8</accession>
<evidence type="ECO:0000313" key="1">
    <source>
        <dbReference type="EMBL" id="OGG93755.1"/>
    </source>
</evidence>
<dbReference type="Proteomes" id="UP000176867">
    <property type="component" value="Unassembled WGS sequence"/>
</dbReference>
<dbReference type="Pfam" id="PF02452">
    <property type="entry name" value="PemK_toxin"/>
    <property type="match status" value="1"/>
</dbReference>
<protein>
    <submittedName>
        <fullName evidence="1">Uncharacterized protein</fullName>
    </submittedName>
</protein>
<dbReference type="InterPro" id="IPR011067">
    <property type="entry name" value="Plasmid_toxin/cell-grow_inhib"/>
</dbReference>
<evidence type="ECO:0000313" key="2">
    <source>
        <dbReference type="Proteomes" id="UP000176867"/>
    </source>
</evidence>
<feature type="non-terminal residue" evidence="1">
    <location>
        <position position="1"/>
    </location>
</feature>
<dbReference type="STRING" id="1798533.A2609_00685"/>
<dbReference type="SUPFAM" id="SSF50118">
    <property type="entry name" value="Cell growth inhibitor/plasmid maintenance toxic component"/>
    <property type="match status" value="1"/>
</dbReference>
<proteinExistence type="predicted"/>
<comment type="caution">
    <text evidence="1">The sequence shown here is derived from an EMBL/GenBank/DDBJ whole genome shotgun (WGS) entry which is preliminary data.</text>
</comment>